<evidence type="ECO:0000256" key="3">
    <source>
        <dbReference type="ARBA" id="ARBA00022801"/>
    </source>
</evidence>
<evidence type="ECO:0000256" key="1">
    <source>
        <dbReference type="ARBA" id="ARBA00001947"/>
    </source>
</evidence>
<evidence type="ECO:0000256" key="2">
    <source>
        <dbReference type="ARBA" id="ARBA00022723"/>
    </source>
</evidence>
<evidence type="ECO:0000313" key="5">
    <source>
        <dbReference type="EMBL" id="KKL84609.1"/>
    </source>
</evidence>
<dbReference type="InterPro" id="IPR003785">
    <property type="entry name" value="Creatininase/forma_Hydrolase"/>
</dbReference>
<feature type="non-terminal residue" evidence="5">
    <location>
        <position position="1"/>
    </location>
</feature>
<dbReference type="InterPro" id="IPR024087">
    <property type="entry name" value="Creatininase-like_sf"/>
</dbReference>
<dbReference type="SUPFAM" id="SSF102215">
    <property type="entry name" value="Creatininase"/>
    <property type="match status" value="1"/>
</dbReference>
<dbReference type="Pfam" id="PF02633">
    <property type="entry name" value="Creatininase"/>
    <property type="match status" value="1"/>
</dbReference>
<dbReference type="EMBL" id="LAZR01021655">
    <property type="protein sequence ID" value="KKL84609.1"/>
    <property type="molecule type" value="Genomic_DNA"/>
</dbReference>
<evidence type="ECO:0008006" key="6">
    <source>
        <dbReference type="Google" id="ProtNLM"/>
    </source>
</evidence>
<reference evidence="5" key="1">
    <citation type="journal article" date="2015" name="Nature">
        <title>Complex archaea that bridge the gap between prokaryotes and eukaryotes.</title>
        <authorList>
            <person name="Spang A."/>
            <person name="Saw J.H."/>
            <person name="Jorgensen S.L."/>
            <person name="Zaremba-Niedzwiedzka K."/>
            <person name="Martijn J."/>
            <person name="Lind A.E."/>
            <person name="van Eijk R."/>
            <person name="Schleper C."/>
            <person name="Guy L."/>
            <person name="Ettema T.J."/>
        </authorList>
    </citation>
    <scope>NUCLEOTIDE SEQUENCE</scope>
</reference>
<proteinExistence type="predicted"/>
<accession>A0A0F9FDX7</accession>
<dbReference type="GO" id="GO:0046872">
    <property type="term" value="F:metal ion binding"/>
    <property type="evidence" value="ECO:0007669"/>
    <property type="project" value="UniProtKB-KW"/>
</dbReference>
<evidence type="ECO:0000256" key="4">
    <source>
        <dbReference type="ARBA" id="ARBA00022833"/>
    </source>
</evidence>
<dbReference type="PANTHER" id="PTHR35005">
    <property type="entry name" value="3-DEHYDRO-SCYLLO-INOSOSE HYDROLASE"/>
    <property type="match status" value="1"/>
</dbReference>
<sequence>RVATRVAERLRPQVVVAEGVMVGVSEHHMNHAGTLTLRPGTFLAVLNDLIRSVVKAGFEIVLINGHGGNDFIPLIRQIQQDMGVHLFLVDWWKVGHDRYEEIFTASDDHAGQFETSVALHLFPELVELDAAGDGAVREFRFEALRAGWARTSRDFGKLSDQCAVGDPSGASAERGREYLELVIGRIADFLVELAEAPIDEHFPFRPDVPGAGS</sequence>
<keyword evidence="4" id="KW-0862">Zinc</keyword>
<dbReference type="GO" id="GO:0016811">
    <property type="term" value="F:hydrolase activity, acting on carbon-nitrogen (but not peptide) bonds, in linear amides"/>
    <property type="evidence" value="ECO:0007669"/>
    <property type="project" value="TreeGrafter"/>
</dbReference>
<dbReference type="AlphaFoldDB" id="A0A0F9FDX7"/>
<name>A0A0F9FDX7_9ZZZZ</name>
<keyword evidence="3" id="KW-0378">Hydrolase</keyword>
<keyword evidence="2" id="KW-0479">Metal-binding</keyword>
<comment type="cofactor">
    <cofactor evidence="1">
        <name>Zn(2+)</name>
        <dbReference type="ChEBI" id="CHEBI:29105"/>
    </cofactor>
</comment>
<dbReference type="PANTHER" id="PTHR35005:SF1">
    <property type="entry name" value="2-AMINO-5-FORMYLAMINO-6-RIBOSYLAMINOPYRIMIDIN-4(3H)-ONE 5'-MONOPHOSPHATE DEFORMYLASE"/>
    <property type="match status" value="1"/>
</dbReference>
<gene>
    <name evidence="5" type="ORF">LCGC14_1963050</name>
</gene>
<dbReference type="GO" id="GO:0009231">
    <property type="term" value="P:riboflavin biosynthetic process"/>
    <property type="evidence" value="ECO:0007669"/>
    <property type="project" value="TreeGrafter"/>
</dbReference>
<protein>
    <recommendedName>
        <fullName evidence="6">Creatininase family protein</fullName>
    </recommendedName>
</protein>
<dbReference type="Gene3D" id="3.40.50.10310">
    <property type="entry name" value="Creatininase"/>
    <property type="match status" value="1"/>
</dbReference>
<comment type="caution">
    <text evidence="5">The sequence shown here is derived from an EMBL/GenBank/DDBJ whole genome shotgun (WGS) entry which is preliminary data.</text>
</comment>
<organism evidence="5">
    <name type="scientific">marine sediment metagenome</name>
    <dbReference type="NCBI Taxonomy" id="412755"/>
    <lineage>
        <taxon>unclassified sequences</taxon>
        <taxon>metagenomes</taxon>
        <taxon>ecological metagenomes</taxon>
    </lineage>
</organism>